<sequence length="179" mass="20645">MKAAGQILLVFLSIAYPLLWYYGRNNGVFFWLAALMCCLWLVRAAIQKTRGQRVVSLILAAFFAAVLFFRRPDSMYWYPVAVNALMLTVFGSSLFAKQTLIERLARLQHPDLPLEGVHHTRRVTQIWCGFFFFNGSIAALLVYLEKFDWWAVYTGIVSYVLMGVLFAGEWVYRKVVLKV</sequence>
<dbReference type="KEGG" id="nani:NCTC12227_00876"/>
<keyword evidence="1" id="KW-0812">Transmembrane</keyword>
<reference evidence="2 3" key="1">
    <citation type="submission" date="2018-12" db="EMBL/GenBank/DDBJ databases">
        <authorList>
            <consortium name="Pathogen Informatics"/>
        </authorList>
    </citation>
    <scope>NUCLEOTIDE SEQUENCE [LARGE SCALE GENOMIC DNA]</scope>
    <source>
        <strain evidence="2 3">NCTC12227</strain>
    </source>
</reference>
<dbReference type="Proteomes" id="UP000268229">
    <property type="component" value="Chromosome"/>
</dbReference>
<gene>
    <name evidence="2" type="ORF">NCTC12227_00876</name>
</gene>
<keyword evidence="1" id="KW-0472">Membrane</keyword>
<organism evidence="2 3">
    <name type="scientific">Neisseria animaloris</name>
    <dbReference type="NCBI Taxonomy" id="326522"/>
    <lineage>
        <taxon>Bacteria</taxon>
        <taxon>Pseudomonadati</taxon>
        <taxon>Pseudomonadota</taxon>
        <taxon>Betaproteobacteria</taxon>
        <taxon>Neisseriales</taxon>
        <taxon>Neisseriaceae</taxon>
        <taxon>Neisseria</taxon>
    </lineage>
</organism>
<evidence type="ECO:0000313" key="2">
    <source>
        <dbReference type="EMBL" id="VEJ21150.1"/>
    </source>
</evidence>
<dbReference type="OrthoDB" id="8537043at2"/>
<name>A0A448UB55_9NEIS</name>
<evidence type="ECO:0000256" key="1">
    <source>
        <dbReference type="SAM" id="Phobius"/>
    </source>
</evidence>
<proteinExistence type="predicted"/>
<feature type="transmembrane region" description="Helical" evidence="1">
    <location>
        <begin position="150"/>
        <end position="172"/>
    </location>
</feature>
<feature type="transmembrane region" description="Helical" evidence="1">
    <location>
        <begin position="126"/>
        <end position="144"/>
    </location>
</feature>
<feature type="transmembrane region" description="Helical" evidence="1">
    <location>
        <begin position="7"/>
        <end position="23"/>
    </location>
</feature>
<feature type="transmembrane region" description="Helical" evidence="1">
    <location>
        <begin position="76"/>
        <end position="96"/>
    </location>
</feature>
<protein>
    <submittedName>
        <fullName evidence="2">Integral membrane protein</fullName>
    </submittedName>
</protein>
<dbReference type="STRING" id="326522.BWD08_03685"/>
<dbReference type="AlphaFoldDB" id="A0A448UB55"/>
<keyword evidence="1" id="KW-1133">Transmembrane helix</keyword>
<evidence type="ECO:0000313" key="3">
    <source>
        <dbReference type="Proteomes" id="UP000268229"/>
    </source>
</evidence>
<feature type="transmembrane region" description="Helical" evidence="1">
    <location>
        <begin position="29"/>
        <end position="46"/>
    </location>
</feature>
<dbReference type="RefSeq" id="WP_107928215.1">
    <property type="nucleotide sequence ID" value="NZ_LR134516.1"/>
</dbReference>
<dbReference type="EMBL" id="LR134516">
    <property type="protein sequence ID" value="VEJ21150.1"/>
    <property type="molecule type" value="Genomic_DNA"/>
</dbReference>
<feature type="transmembrane region" description="Helical" evidence="1">
    <location>
        <begin position="53"/>
        <end position="70"/>
    </location>
</feature>
<keyword evidence="3" id="KW-1185">Reference proteome</keyword>
<accession>A0A448UB55</accession>